<reference evidence="2 3" key="1">
    <citation type="submission" date="2022-06" db="EMBL/GenBank/DDBJ databases">
        <title>Paraconexibacter antarcticus.</title>
        <authorList>
            <person name="Kim C.S."/>
        </authorList>
    </citation>
    <scope>NUCLEOTIDE SEQUENCE [LARGE SCALE GENOMIC DNA]</scope>
    <source>
        <strain evidence="2 3">02-257</strain>
    </source>
</reference>
<dbReference type="RefSeq" id="WP_254573176.1">
    <property type="nucleotide sequence ID" value="NZ_CP098502.1"/>
</dbReference>
<dbReference type="Pfam" id="PF00903">
    <property type="entry name" value="Glyoxalase"/>
    <property type="match status" value="1"/>
</dbReference>
<dbReference type="PANTHER" id="PTHR33993">
    <property type="entry name" value="GLYOXALASE-RELATED"/>
    <property type="match status" value="1"/>
</dbReference>
<feature type="domain" description="VOC" evidence="1">
    <location>
        <begin position="11"/>
        <end position="126"/>
    </location>
</feature>
<dbReference type="EMBL" id="CP098502">
    <property type="protein sequence ID" value="UTI66506.1"/>
    <property type="molecule type" value="Genomic_DNA"/>
</dbReference>
<evidence type="ECO:0000313" key="2">
    <source>
        <dbReference type="EMBL" id="UTI66506.1"/>
    </source>
</evidence>
<accession>A0ABY5DXU4</accession>
<gene>
    <name evidence="2" type="ORF">NBH00_09900</name>
</gene>
<sequence>MPAAAPFTVTGVDFVTLMTEDLDAARAFYGDVLGLECSALWRESDPVGAEFETGNLTLALVDAARIGMTFAPSGNPLALHVEDVAAARAALEERGVTFFADTMDSGVCHMANFKDPDGNVLMLHSRYAPRMPRAAA</sequence>
<dbReference type="InterPro" id="IPR052164">
    <property type="entry name" value="Anthracycline_SecMetBiosynth"/>
</dbReference>
<dbReference type="InterPro" id="IPR004360">
    <property type="entry name" value="Glyas_Fos-R_dOase_dom"/>
</dbReference>
<dbReference type="InterPro" id="IPR029068">
    <property type="entry name" value="Glyas_Bleomycin-R_OHBP_Dase"/>
</dbReference>
<dbReference type="Gene3D" id="3.10.180.10">
    <property type="entry name" value="2,3-Dihydroxybiphenyl 1,2-Dioxygenase, domain 1"/>
    <property type="match status" value="1"/>
</dbReference>
<protein>
    <submittedName>
        <fullName evidence="2">VOC family protein</fullName>
    </submittedName>
</protein>
<evidence type="ECO:0000313" key="3">
    <source>
        <dbReference type="Proteomes" id="UP001056035"/>
    </source>
</evidence>
<dbReference type="Proteomes" id="UP001056035">
    <property type="component" value="Chromosome"/>
</dbReference>
<proteinExistence type="predicted"/>
<keyword evidence="3" id="KW-1185">Reference proteome</keyword>
<evidence type="ECO:0000259" key="1">
    <source>
        <dbReference type="PROSITE" id="PS51819"/>
    </source>
</evidence>
<dbReference type="SUPFAM" id="SSF54593">
    <property type="entry name" value="Glyoxalase/Bleomycin resistance protein/Dihydroxybiphenyl dioxygenase"/>
    <property type="match status" value="1"/>
</dbReference>
<dbReference type="PROSITE" id="PS51819">
    <property type="entry name" value="VOC"/>
    <property type="match status" value="1"/>
</dbReference>
<dbReference type="InterPro" id="IPR037523">
    <property type="entry name" value="VOC_core"/>
</dbReference>
<organism evidence="2 3">
    <name type="scientific">Paraconexibacter antarcticus</name>
    <dbReference type="NCBI Taxonomy" id="2949664"/>
    <lineage>
        <taxon>Bacteria</taxon>
        <taxon>Bacillati</taxon>
        <taxon>Actinomycetota</taxon>
        <taxon>Thermoleophilia</taxon>
        <taxon>Solirubrobacterales</taxon>
        <taxon>Paraconexibacteraceae</taxon>
        <taxon>Paraconexibacter</taxon>
    </lineage>
</organism>
<name>A0ABY5DXU4_9ACTN</name>